<protein>
    <submittedName>
        <fullName evidence="2">TIR domain-containing protein</fullName>
    </submittedName>
</protein>
<evidence type="ECO:0000313" key="2">
    <source>
        <dbReference type="EMBL" id="PWE14922.1"/>
    </source>
</evidence>
<name>A0A2U2BLP6_ALCFA</name>
<accession>A0A2U2BLP6</accession>
<dbReference type="InterPro" id="IPR000157">
    <property type="entry name" value="TIR_dom"/>
</dbReference>
<dbReference type="AlphaFoldDB" id="A0A2U2BLP6"/>
<gene>
    <name evidence="2" type="ORF">DF183_09555</name>
</gene>
<dbReference type="InterPro" id="IPR035897">
    <property type="entry name" value="Toll_tir_struct_dom_sf"/>
</dbReference>
<dbReference type="SUPFAM" id="SSF52200">
    <property type="entry name" value="Toll/Interleukin receptor TIR domain"/>
    <property type="match status" value="1"/>
</dbReference>
<evidence type="ECO:0000259" key="1">
    <source>
        <dbReference type="Pfam" id="PF13676"/>
    </source>
</evidence>
<feature type="domain" description="TIR" evidence="1">
    <location>
        <begin position="133"/>
        <end position="243"/>
    </location>
</feature>
<dbReference type="Proteomes" id="UP000245216">
    <property type="component" value="Unassembled WGS sequence"/>
</dbReference>
<dbReference type="Gene3D" id="3.40.50.10140">
    <property type="entry name" value="Toll/interleukin-1 receptor homology (TIR) domain"/>
    <property type="match status" value="1"/>
</dbReference>
<organism evidence="2 3">
    <name type="scientific">Alcaligenes faecalis</name>
    <dbReference type="NCBI Taxonomy" id="511"/>
    <lineage>
        <taxon>Bacteria</taxon>
        <taxon>Pseudomonadati</taxon>
        <taxon>Pseudomonadota</taxon>
        <taxon>Betaproteobacteria</taxon>
        <taxon>Burkholderiales</taxon>
        <taxon>Alcaligenaceae</taxon>
        <taxon>Alcaligenes</taxon>
    </lineage>
</organism>
<evidence type="ECO:0000313" key="3">
    <source>
        <dbReference type="Proteomes" id="UP000245216"/>
    </source>
</evidence>
<proteinExistence type="predicted"/>
<dbReference type="RefSeq" id="WP_109088954.1">
    <property type="nucleotide sequence ID" value="NZ_QEXO01000002.1"/>
</dbReference>
<dbReference type="GO" id="GO:0007165">
    <property type="term" value="P:signal transduction"/>
    <property type="evidence" value="ECO:0007669"/>
    <property type="project" value="InterPro"/>
</dbReference>
<comment type="caution">
    <text evidence="2">The sequence shown here is derived from an EMBL/GenBank/DDBJ whole genome shotgun (WGS) entry which is preliminary data.</text>
</comment>
<reference evidence="2 3" key="2">
    <citation type="submission" date="2018-05" db="EMBL/GenBank/DDBJ databases">
        <authorList>
            <person name="Lanie J.A."/>
            <person name="Ng W.-L."/>
            <person name="Kazmierczak K.M."/>
            <person name="Andrzejewski T.M."/>
            <person name="Davidsen T.M."/>
            <person name="Wayne K.J."/>
            <person name="Tettelin H."/>
            <person name="Glass J.I."/>
            <person name="Rusch D."/>
            <person name="Podicherti R."/>
            <person name="Tsui H.-C.T."/>
            <person name="Winkler M.E."/>
        </authorList>
    </citation>
    <scope>NUCLEOTIDE SEQUENCE [LARGE SCALE GENOMIC DNA]</scope>
    <source>
        <strain evidence="2 3">YBY</strain>
    </source>
</reference>
<dbReference type="Pfam" id="PF13676">
    <property type="entry name" value="TIR_2"/>
    <property type="match status" value="1"/>
</dbReference>
<sequence>MALYQCLLLGLPTNPQTTAFSATFDECLGLFGLLRGRDYTLDCGITADFSDTTATVAVFFGADGAEYPEAARLTKLGVPVIPIVSAAARVSAELPAELRSINAMFHDPADTNLRRVVTAALQCLGLLPAQRRVFVSYRREESADVALQLYEALSARHFDVFLDTHSVSEAADFQAALWHRLCDSDVLVMLDTPGYFTSRWTTAEWGRAIAKHISMLQLVWPGHTPVRESHLAMSKKLTHADFNGTRLTPAVVADVALELERVRSVSVALRHSNMVGTLRTAIQDLGGSVEGVGQKRSVILKLPSGNPLVAYPVVGVPTSVDVHDCIDLSDSRAAAVVYDHLGISEEWRRHLDWLASRVGAVKWLRSREADWQLADIEQ</sequence>
<reference evidence="2 3" key="1">
    <citation type="submission" date="2018-05" db="EMBL/GenBank/DDBJ databases">
        <title>Genome Sequence of an Efficient Indole-Degrading Bacterium, Alcaligenes sp.YBY.</title>
        <authorList>
            <person name="Yang B."/>
        </authorList>
    </citation>
    <scope>NUCLEOTIDE SEQUENCE [LARGE SCALE GENOMIC DNA]</scope>
    <source>
        <strain evidence="2 3">YBY</strain>
    </source>
</reference>
<dbReference type="EMBL" id="QEXO01000002">
    <property type="protein sequence ID" value="PWE14922.1"/>
    <property type="molecule type" value="Genomic_DNA"/>
</dbReference>